<protein>
    <submittedName>
        <fullName evidence="2">Phosphotransferase enzyme family domain-containing protein</fullName>
    </submittedName>
</protein>
<sequence>MDVIVRTVYTTVPCATFLSSCTVVVTVRTFGKAVLWPSSSRDKENDPAATDSQVSSAQIEQEASIFFPLTEEEVEAKNGAFIQLIDKDAVCHVASKHCGGGDCSIIDENQGSFNICFFVRFEPNEKTWVLRIPIVPMVRDAWGKLLSEVATMQYIESNTSIRIPRVHAYGEDDTIFTSTAQFADYHCNFLSETIQQPVQEPSLNQTKMELFALDSLLKEMPKCIDFKEPSPSFVLAHPDLRCGNILVDDDFHILAIIDWEFSGTIPLQLFTPPPWIMGHDPDTLLSYTGVPRRDIFPEFRTILMEMRNSSSACTQLCQDWGLEDEAVQHQFVQKVSPIMEIFRHPSKLLNIYQMSIFEHIYGSNACRETVVNDFLKKDENRALAQRAELQMRNSQRYTEYLVKHGLFVEDQRAQKIRQLNEMTKKTLEQVRLTSQARRAQDPDLYS</sequence>
<dbReference type="RefSeq" id="XP_044726287.1">
    <property type="nucleotide sequence ID" value="XM_044859887.1"/>
</dbReference>
<dbReference type="Pfam" id="PF01636">
    <property type="entry name" value="APH"/>
    <property type="match status" value="1"/>
</dbReference>
<reference evidence="2" key="1">
    <citation type="submission" date="2021-09" db="EMBL/GenBank/DDBJ databases">
        <title>A high-quality genome of the endoparasitic fungus Hirsutella rhossiliensis with a comparison of Hirsutella genomes reveals transposable elements contributing to genome size variation.</title>
        <authorList>
            <person name="Lin R."/>
            <person name="Jiao Y."/>
            <person name="Sun X."/>
            <person name="Ling J."/>
            <person name="Xie B."/>
            <person name="Cheng X."/>
        </authorList>
    </citation>
    <scope>NUCLEOTIDE SEQUENCE</scope>
    <source>
        <strain evidence="2">HR02</strain>
    </source>
</reference>
<dbReference type="SUPFAM" id="SSF56112">
    <property type="entry name" value="Protein kinase-like (PK-like)"/>
    <property type="match status" value="1"/>
</dbReference>
<accession>A0A9P8NAM5</accession>
<dbReference type="PROSITE" id="PS51257">
    <property type="entry name" value="PROKAR_LIPOPROTEIN"/>
    <property type="match status" value="1"/>
</dbReference>
<dbReference type="EMBL" id="JAIZPD010000001">
    <property type="protein sequence ID" value="KAH0968774.1"/>
    <property type="molecule type" value="Genomic_DNA"/>
</dbReference>
<proteinExistence type="predicted"/>
<feature type="domain" description="Aminoglycoside phosphotransferase" evidence="1">
    <location>
        <begin position="204"/>
        <end position="266"/>
    </location>
</feature>
<dbReference type="GeneID" id="68350545"/>
<evidence type="ECO:0000259" key="1">
    <source>
        <dbReference type="Pfam" id="PF01636"/>
    </source>
</evidence>
<name>A0A9P8NAM5_9HYPO</name>
<dbReference type="InterPro" id="IPR011009">
    <property type="entry name" value="Kinase-like_dom_sf"/>
</dbReference>
<dbReference type="AlphaFoldDB" id="A0A9P8NAM5"/>
<dbReference type="InterPro" id="IPR002575">
    <property type="entry name" value="Aminoglycoside_PTrfase"/>
</dbReference>
<dbReference type="Gene3D" id="3.90.1200.10">
    <property type="match status" value="1"/>
</dbReference>
<gene>
    <name evidence="2" type="ORF">HRG_01416</name>
</gene>
<dbReference type="Proteomes" id="UP000824596">
    <property type="component" value="Unassembled WGS sequence"/>
</dbReference>
<dbReference type="PANTHER" id="PTHR21310:SF15">
    <property type="entry name" value="AMINOGLYCOSIDE PHOSPHOTRANSFERASE DOMAIN-CONTAINING PROTEIN"/>
    <property type="match status" value="1"/>
</dbReference>
<evidence type="ECO:0000313" key="3">
    <source>
        <dbReference type="Proteomes" id="UP000824596"/>
    </source>
</evidence>
<comment type="caution">
    <text evidence="2">The sequence shown here is derived from an EMBL/GenBank/DDBJ whole genome shotgun (WGS) entry which is preliminary data.</text>
</comment>
<dbReference type="PANTHER" id="PTHR21310">
    <property type="entry name" value="AMINOGLYCOSIDE PHOSPHOTRANSFERASE-RELATED-RELATED"/>
    <property type="match status" value="1"/>
</dbReference>
<dbReference type="InterPro" id="IPR051678">
    <property type="entry name" value="AGP_Transferase"/>
</dbReference>
<dbReference type="OrthoDB" id="10003767at2759"/>
<evidence type="ECO:0000313" key="2">
    <source>
        <dbReference type="EMBL" id="KAH0968774.1"/>
    </source>
</evidence>
<organism evidence="2 3">
    <name type="scientific">Hirsutella rhossiliensis</name>
    <dbReference type="NCBI Taxonomy" id="111463"/>
    <lineage>
        <taxon>Eukaryota</taxon>
        <taxon>Fungi</taxon>
        <taxon>Dikarya</taxon>
        <taxon>Ascomycota</taxon>
        <taxon>Pezizomycotina</taxon>
        <taxon>Sordariomycetes</taxon>
        <taxon>Hypocreomycetidae</taxon>
        <taxon>Hypocreales</taxon>
        <taxon>Ophiocordycipitaceae</taxon>
        <taxon>Hirsutella</taxon>
    </lineage>
</organism>
<keyword evidence="3" id="KW-1185">Reference proteome</keyword>